<dbReference type="Proteomes" id="UP000295444">
    <property type="component" value="Unassembled WGS sequence"/>
</dbReference>
<name>A0A4R6SFM8_LABRH</name>
<protein>
    <submittedName>
        <fullName evidence="1">Uncharacterized protein</fullName>
    </submittedName>
</protein>
<evidence type="ECO:0000313" key="2">
    <source>
        <dbReference type="Proteomes" id="UP000295444"/>
    </source>
</evidence>
<gene>
    <name evidence="1" type="ORF">EV186_102171</name>
</gene>
<dbReference type="EMBL" id="SNXZ01000002">
    <property type="protein sequence ID" value="TDQ00310.1"/>
    <property type="molecule type" value="Genomic_DNA"/>
</dbReference>
<sequence length="95" mass="10185">MRFGRTDYPSDTIARYPIRPPRTSYFLGTVFDELDSTASVTGRDTGASVFHFTVATTSRYSAAAMLVPSCARLARSNSATAASNTARCWPGGIAL</sequence>
<evidence type="ECO:0000313" key="1">
    <source>
        <dbReference type="EMBL" id="TDQ00310.1"/>
    </source>
</evidence>
<keyword evidence="2" id="KW-1185">Reference proteome</keyword>
<comment type="caution">
    <text evidence="1">The sequence shown here is derived from an EMBL/GenBank/DDBJ whole genome shotgun (WGS) entry which is preliminary data.</text>
</comment>
<dbReference type="AlphaFoldDB" id="A0A4R6SFM8"/>
<reference evidence="1 2" key="1">
    <citation type="submission" date="2019-03" db="EMBL/GenBank/DDBJ databases">
        <title>Genomic Encyclopedia of Type Strains, Phase IV (KMG-IV): sequencing the most valuable type-strain genomes for metagenomic binning, comparative biology and taxonomic classification.</title>
        <authorList>
            <person name="Goeker M."/>
        </authorList>
    </citation>
    <scope>NUCLEOTIDE SEQUENCE [LARGE SCALE GENOMIC DNA]</scope>
    <source>
        <strain evidence="1 2">DSM 45361</strain>
    </source>
</reference>
<accession>A0A4R6SFM8</accession>
<proteinExistence type="predicted"/>
<organism evidence="1 2">
    <name type="scientific">Labedaea rhizosphaerae</name>
    <dbReference type="NCBI Taxonomy" id="598644"/>
    <lineage>
        <taxon>Bacteria</taxon>
        <taxon>Bacillati</taxon>
        <taxon>Actinomycetota</taxon>
        <taxon>Actinomycetes</taxon>
        <taxon>Pseudonocardiales</taxon>
        <taxon>Pseudonocardiaceae</taxon>
        <taxon>Labedaea</taxon>
    </lineage>
</organism>